<feature type="domain" description="Translocon Sec61/SecY plug" evidence="4">
    <location>
        <begin position="39"/>
        <end position="71"/>
    </location>
</feature>
<feature type="transmembrane region" description="Helical" evidence="3">
    <location>
        <begin position="249"/>
        <end position="268"/>
    </location>
</feature>
<feature type="transmembrane region" description="Helical" evidence="3">
    <location>
        <begin position="142"/>
        <end position="160"/>
    </location>
</feature>
<dbReference type="Gramene" id="TraesROB_scaffold_031929_01G000200.1">
    <property type="protein sequence ID" value="TraesROB_scaffold_031929_01G000200.1"/>
    <property type="gene ID" value="TraesROB_scaffold_031929_01G000200"/>
</dbReference>
<reference evidence="5" key="1">
    <citation type="submission" date="2018-08" db="EMBL/GenBank/DDBJ databases">
        <authorList>
            <person name="Rossello M."/>
        </authorList>
    </citation>
    <scope>NUCLEOTIDE SEQUENCE [LARGE SCALE GENOMIC DNA]</scope>
    <source>
        <strain evidence="5">cv. Chinese Spring</strain>
    </source>
</reference>
<dbReference type="Gramene" id="TraesRN5D0101227000.1">
    <property type="protein sequence ID" value="TraesRN5D0101227000.1"/>
    <property type="gene ID" value="TraesRN5D0101227000"/>
</dbReference>
<dbReference type="Gramene" id="TraesCS5D02G546100.1">
    <property type="protein sequence ID" value="TraesCS5D02G546100.1"/>
    <property type="gene ID" value="TraesCS5D02G546100"/>
</dbReference>
<reference evidence="5" key="2">
    <citation type="submission" date="2018-10" db="UniProtKB">
        <authorList>
            <consortium name="EnsemblPlants"/>
        </authorList>
    </citation>
    <scope>IDENTIFICATION</scope>
</reference>
<dbReference type="GO" id="GO:0008320">
    <property type="term" value="F:protein transmembrane transporter activity"/>
    <property type="evidence" value="ECO:0000318"/>
    <property type="project" value="GO_Central"/>
</dbReference>
<dbReference type="InterPro" id="IPR023201">
    <property type="entry name" value="SecY_dom_sf"/>
</dbReference>
<name>A0A3B6N2U5_WHEAT</name>
<dbReference type="GO" id="GO:0031204">
    <property type="term" value="P:post-translational protein targeting to membrane, translocation"/>
    <property type="evidence" value="ECO:0000318"/>
    <property type="project" value="GO_Central"/>
</dbReference>
<feature type="transmembrane region" description="Helical" evidence="3">
    <location>
        <begin position="172"/>
        <end position="193"/>
    </location>
</feature>
<keyword evidence="3" id="KW-0812">Transmembrane</keyword>
<evidence type="ECO:0000256" key="1">
    <source>
        <dbReference type="ARBA" id="ARBA00004454"/>
    </source>
</evidence>
<gene>
    <name evidence="5" type="primary">LOC123126220</name>
</gene>
<dbReference type="Gramene" id="TraesCLE_scaffold_099743_01G000100.1">
    <property type="protein sequence ID" value="TraesCLE_scaffold_099743_01G000100.1"/>
    <property type="gene ID" value="TraesCLE_scaffold_099743_01G000100"/>
</dbReference>
<dbReference type="SMR" id="A0A3B6N2U5"/>
<dbReference type="Proteomes" id="UP000019116">
    <property type="component" value="Chromosome 5D"/>
</dbReference>
<dbReference type="Pfam" id="PF00344">
    <property type="entry name" value="SecY"/>
    <property type="match status" value="1"/>
</dbReference>
<dbReference type="Gramene" id="TraesWEE_scaffold_103697_01G000100.1">
    <property type="protein sequence ID" value="TraesWEE_scaffold_103697_01G000100.1"/>
    <property type="gene ID" value="TraesWEE_scaffold_103697_01G000100"/>
</dbReference>
<evidence type="ECO:0000313" key="6">
    <source>
        <dbReference type="Proteomes" id="UP000019116"/>
    </source>
</evidence>
<dbReference type="KEGG" id="taes:123126220"/>
<dbReference type="GO" id="GO:0009535">
    <property type="term" value="C:chloroplast thylakoid membrane"/>
    <property type="evidence" value="ECO:0007669"/>
    <property type="project" value="UniProtKB-SubCell"/>
</dbReference>
<dbReference type="InterPro" id="IPR019561">
    <property type="entry name" value="Translocon_Sec61/SecY_plug_dom"/>
</dbReference>
<sequence>MAGLNRLRQLVGLLPEVADRRATPVPFRNKAVNTVTSVLVFLAGSRLPLYGLSTTAAPDPLYWIHAAGASNYGTIMAQGVYPLLASELVIHPLFGLKVVRLKIPMEERMQFMNRSQKLLAILIAMVSAIGCVLNAGQLGSGNAILIALQLFAGGAIVIYLDEALKKGHGLVSSGIALFTATNICACFLWELAYGGVHGGDKVPKMVVAAGMCAFLALTVRLQGLRLPLAVRTHGVEPALQANCSVNLSYLSYMPIMFQGAIVSSMYFFSQLLYLKYGENNNEVIKLLGKWKRDYRYPRQPIPIGGVAHYATTPPTWADLARDPVHVTLYAVLLLMGCALISATWFGIRVYSRKYVARLLGRQIPVTPAQPGSIPRNRWKRHVAMIALLVGLCVGALTLMAGFIGVPGSGTGIMLVVTVVCSYFERRAGDQAADAFGL</sequence>
<evidence type="ECO:0000259" key="4">
    <source>
        <dbReference type="Pfam" id="PF10559"/>
    </source>
</evidence>
<feature type="transmembrane region" description="Helical" evidence="3">
    <location>
        <begin position="382"/>
        <end position="405"/>
    </location>
</feature>
<evidence type="ECO:0000256" key="2">
    <source>
        <dbReference type="RuleBase" id="RU004349"/>
    </source>
</evidence>
<dbReference type="AlphaFoldDB" id="A0A3B6N2U5"/>
<dbReference type="Gramene" id="TraesCAD_scaffold_095562_01G000100.1">
    <property type="protein sequence ID" value="TraesCAD_scaffold_095562_01G000100.1"/>
    <property type="gene ID" value="TraesCAD_scaffold_095562_01G000100"/>
</dbReference>
<dbReference type="STRING" id="4565.A0A3B6N2U5"/>
<dbReference type="RefSeq" id="XP_044402534.1">
    <property type="nucleotide sequence ID" value="XM_044546599.1"/>
</dbReference>
<dbReference type="Gene3D" id="1.10.3370.10">
    <property type="entry name" value="SecY subunit domain"/>
    <property type="match status" value="1"/>
</dbReference>
<proteinExistence type="inferred from homology"/>
<dbReference type="Gramene" id="TraesLAC5D03G03184080.1">
    <property type="protein sequence ID" value="TraesLAC5D03G03184080.1"/>
    <property type="gene ID" value="TraesLAC5D03G03184080"/>
</dbReference>
<feature type="transmembrane region" description="Helical" evidence="3">
    <location>
        <begin position="118"/>
        <end position="136"/>
    </location>
</feature>
<keyword evidence="3" id="KW-0472">Membrane</keyword>
<evidence type="ECO:0000256" key="3">
    <source>
        <dbReference type="SAM" id="Phobius"/>
    </source>
</evidence>
<keyword evidence="3" id="KW-1133">Transmembrane helix</keyword>
<dbReference type="Gramene" id="TraesJUL5D03G03253970.1">
    <property type="protein sequence ID" value="TraesJUL5D03G03253970.1"/>
    <property type="gene ID" value="TraesJUL5D03G03253970"/>
</dbReference>
<dbReference type="GO" id="GO:0043022">
    <property type="term" value="F:ribosome binding"/>
    <property type="evidence" value="ECO:0000318"/>
    <property type="project" value="GO_Central"/>
</dbReference>
<dbReference type="Pfam" id="PF10559">
    <property type="entry name" value="Plug_translocon"/>
    <property type="match status" value="1"/>
</dbReference>
<dbReference type="Gramene" id="TraesARI5D03G03182420.1">
    <property type="protein sequence ID" value="TraesARI5D03G03182420.1"/>
    <property type="gene ID" value="TraesARI5D03G03182420"/>
</dbReference>
<protein>
    <recommendedName>
        <fullName evidence="4">Translocon Sec61/SecY plug domain-containing protein</fullName>
    </recommendedName>
</protein>
<dbReference type="Gramene" id="TraesSTA5D03G03219400.1">
    <property type="protein sequence ID" value="TraesSTA5D03G03219400.1"/>
    <property type="gene ID" value="TraesSTA5D03G03219400"/>
</dbReference>
<accession>A0A3B6N2U5</accession>
<dbReference type="GO" id="GO:0005784">
    <property type="term" value="C:Sec61 translocon complex"/>
    <property type="evidence" value="ECO:0000318"/>
    <property type="project" value="GO_Central"/>
</dbReference>
<dbReference type="Gramene" id="TraesCS5D03G1190200.1">
    <property type="protein sequence ID" value="TraesCS5D03G1190200.1.CDS"/>
    <property type="gene ID" value="TraesCS5D03G1190200"/>
</dbReference>
<dbReference type="InterPro" id="IPR002208">
    <property type="entry name" value="SecY/SEC61-alpha"/>
</dbReference>
<dbReference type="PIRSF" id="PIRSF004557">
    <property type="entry name" value="SecY"/>
    <property type="match status" value="1"/>
</dbReference>
<organism evidence="5">
    <name type="scientific">Triticum aestivum</name>
    <name type="common">Wheat</name>
    <dbReference type="NCBI Taxonomy" id="4565"/>
    <lineage>
        <taxon>Eukaryota</taxon>
        <taxon>Viridiplantae</taxon>
        <taxon>Streptophyta</taxon>
        <taxon>Embryophyta</taxon>
        <taxon>Tracheophyta</taxon>
        <taxon>Spermatophyta</taxon>
        <taxon>Magnoliopsida</taxon>
        <taxon>Liliopsida</taxon>
        <taxon>Poales</taxon>
        <taxon>Poaceae</taxon>
        <taxon>BOP clade</taxon>
        <taxon>Pooideae</taxon>
        <taxon>Triticodae</taxon>
        <taxon>Triticeae</taxon>
        <taxon>Triticinae</taxon>
        <taxon>Triticum</taxon>
    </lineage>
</organism>
<dbReference type="GeneID" id="123126220"/>
<dbReference type="PANTHER" id="PTHR10906">
    <property type="entry name" value="SECY/SEC61-ALPHA FAMILY MEMBER"/>
    <property type="match status" value="1"/>
</dbReference>
<comment type="subcellular location">
    <subcellularLocation>
        <location evidence="1">Plastid</location>
        <location evidence="1">Chloroplast thylakoid membrane</location>
        <topology evidence="1">Multi-pass membrane protein</topology>
    </subcellularLocation>
</comment>
<comment type="similarity">
    <text evidence="2">Belongs to the SecY/SEC61-alpha family.</text>
</comment>
<dbReference type="GO" id="GO:0006616">
    <property type="term" value="P:SRP-dependent cotranslational protein targeting to membrane, translocation"/>
    <property type="evidence" value="ECO:0000318"/>
    <property type="project" value="GO_Central"/>
</dbReference>
<dbReference type="Gramene" id="TraesMAC5D03G03227770.1">
    <property type="protein sequence ID" value="TraesMAC5D03G03227770.1"/>
    <property type="gene ID" value="TraesMAC5D03G03227770"/>
</dbReference>
<dbReference type="SUPFAM" id="SSF103491">
    <property type="entry name" value="Preprotein translocase SecY subunit"/>
    <property type="match status" value="1"/>
</dbReference>
<evidence type="ECO:0000313" key="5">
    <source>
        <dbReference type="EnsemblPlants" id="TraesCS5D02G546100.1"/>
    </source>
</evidence>
<feature type="transmembrane region" description="Helical" evidence="3">
    <location>
        <begin position="326"/>
        <end position="347"/>
    </location>
</feature>
<dbReference type="EnsemblPlants" id="TraesCS5D02G546100.1">
    <property type="protein sequence ID" value="TraesCS5D02G546100.1"/>
    <property type="gene ID" value="TraesCS5D02G546100"/>
</dbReference>
<dbReference type="GO" id="GO:0005048">
    <property type="term" value="F:signal sequence binding"/>
    <property type="evidence" value="ECO:0000318"/>
    <property type="project" value="GO_Central"/>
</dbReference>
<feature type="transmembrane region" description="Helical" evidence="3">
    <location>
        <begin position="205"/>
        <end position="228"/>
    </location>
</feature>
<keyword evidence="6" id="KW-1185">Reference proteome</keyword>